<keyword evidence="3" id="KW-1185">Reference proteome</keyword>
<gene>
    <name evidence="2" type="ORF">SAMN04489707_100624</name>
</gene>
<keyword evidence="2" id="KW-0808">Transferase</keyword>
<sequence>MQPTSLQRTENALAAIAAAGEEGRRIFTRVYAEAALAAARAADARAASGTPLGPLDGRVVSVKDLFDVAGEPTTAGSAVLRSAAPATQDAAIVQRLRAAGAVIVGKTNMTEFAFSGVGINPHFGTPGNALDATRIPGGSSAGAGVAVARGFSDISIGSDTGGSVRIPAALNGITGFKPTQQRVPRDGAFPLSFTLDAVGPLARSVLECAQADAVMAGQPWQPLPRRQLRGLRVGVPRGLLFTQTEDAVAQAFEQVLQALAQAGARVDDVALDDWLGAPARLQQNGSITAAEAAHIHADVLAHQPDAIDSAVLARLRPGQSIMAAHYVGLLRARQRLMAELDAQIADYDVLLLPTVPMQAPRIDALDHDADAYHRTNVLLLRNTTVFNFYDLPALSLPITQPAGVLPVGLMVVGQRSADRALLAIGHSLQTQLGPLR</sequence>
<dbReference type="PANTHER" id="PTHR11895:SF176">
    <property type="entry name" value="AMIDASE AMID-RELATED"/>
    <property type="match status" value="1"/>
</dbReference>
<proteinExistence type="predicted"/>
<dbReference type="Gene3D" id="3.90.1300.10">
    <property type="entry name" value="Amidase signature (AS) domain"/>
    <property type="match status" value="1"/>
</dbReference>
<reference evidence="2 3" key="1">
    <citation type="submission" date="2016-10" db="EMBL/GenBank/DDBJ databases">
        <authorList>
            <person name="de Groot N.N."/>
        </authorList>
    </citation>
    <scope>NUCLEOTIDE SEQUENCE [LARGE SCALE GENOMIC DNA]</scope>
    <source>
        <strain evidence="2 3">R-24608</strain>
    </source>
</reference>
<dbReference type="InterPro" id="IPR000120">
    <property type="entry name" value="Amidase"/>
</dbReference>
<evidence type="ECO:0000313" key="2">
    <source>
        <dbReference type="EMBL" id="SFU49374.1"/>
    </source>
</evidence>
<dbReference type="NCBIfam" id="NF005460">
    <property type="entry name" value="PRK07056.1"/>
    <property type="match status" value="1"/>
</dbReference>
<dbReference type="Proteomes" id="UP000183656">
    <property type="component" value="Unassembled WGS sequence"/>
</dbReference>
<accession>A0A1I7GLR2</accession>
<dbReference type="RefSeq" id="WP_054257168.1">
    <property type="nucleotide sequence ID" value="NZ_CYIG01000032.1"/>
</dbReference>
<dbReference type="STRING" id="343013.SAMN04489707_100624"/>
<dbReference type="NCBIfam" id="NF004622">
    <property type="entry name" value="PRK05962.1"/>
    <property type="match status" value="1"/>
</dbReference>
<evidence type="ECO:0000313" key="3">
    <source>
        <dbReference type="Proteomes" id="UP000183656"/>
    </source>
</evidence>
<dbReference type="InterPro" id="IPR036928">
    <property type="entry name" value="AS_sf"/>
</dbReference>
<dbReference type="InterPro" id="IPR023631">
    <property type="entry name" value="Amidase_dom"/>
</dbReference>
<dbReference type="OrthoDB" id="112488at2"/>
<organism evidence="2 3">
    <name type="scientific">Paenacidovorax caeni</name>
    <dbReference type="NCBI Taxonomy" id="343013"/>
    <lineage>
        <taxon>Bacteria</taxon>
        <taxon>Pseudomonadati</taxon>
        <taxon>Pseudomonadota</taxon>
        <taxon>Betaproteobacteria</taxon>
        <taxon>Burkholderiales</taxon>
        <taxon>Comamonadaceae</taxon>
        <taxon>Paenacidovorax</taxon>
    </lineage>
</organism>
<evidence type="ECO:0000259" key="1">
    <source>
        <dbReference type="Pfam" id="PF01425"/>
    </source>
</evidence>
<dbReference type="AlphaFoldDB" id="A0A1I7GLR2"/>
<protein>
    <submittedName>
        <fullName evidence="2">Aspartyl-tRNA(Asn)/glutamyl-tRNA(Gln) amidotransferase subunit A</fullName>
    </submittedName>
</protein>
<dbReference type="GO" id="GO:0016740">
    <property type="term" value="F:transferase activity"/>
    <property type="evidence" value="ECO:0007669"/>
    <property type="project" value="UniProtKB-KW"/>
</dbReference>
<feature type="domain" description="Amidase" evidence="1">
    <location>
        <begin position="27"/>
        <end position="422"/>
    </location>
</feature>
<name>A0A1I7GLR2_9BURK</name>
<dbReference type="EMBL" id="FPBX01000006">
    <property type="protein sequence ID" value="SFU49374.1"/>
    <property type="molecule type" value="Genomic_DNA"/>
</dbReference>
<dbReference type="Pfam" id="PF01425">
    <property type="entry name" value="Amidase"/>
    <property type="match status" value="1"/>
</dbReference>
<dbReference type="PANTHER" id="PTHR11895">
    <property type="entry name" value="TRANSAMIDASE"/>
    <property type="match status" value="1"/>
</dbReference>
<dbReference type="SUPFAM" id="SSF75304">
    <property type="entry name" value="Amidase signature (AS) enzymes"/>
    <property type="match status" value="1"/>
</dbReference>